<reference evidence="2 3" key="1">
    <citation type="submission" date="2020-07" db="EMBL/GenBank/DDBJ databases">
        <title>Sequencing the genomes of 1000 actinobacteria strains.</title>
        <authorList>
            <person name="Klenk H.-P."/>
        </authorList>
    </citation>
    <scope>NUCLEOTIDE SEQUENCE [LARGE SCALE GENOMIC DNA]</scope>
    <source>
        <strain evidence="2 3">DSM 44121</strain>
    </source>
</reference>
<evidence type="ECO:0000259" key="1">
    <source>
        <dbReference type="Pfam" id="PF00733"/>
    </source>
</evidence>
<name>A0A7W3PEP7_9MICO</name>
<evidence type="ECO:0000313" key="2">
    <source>
        <dbReference type="EMBL" id="MBA8809265.1"/>
    </source>
</evidence>
<organism evidence="2 3">
    <name type="scientific">Promicromonospora sukumoe</name>
    <dbReference type="NCBI Taxonomy" id="88382"/>
    <lineage>
        <taxon>Bacteria</taxon>
        <taxon>Bacillati</taxon>
        <taxon>Actinomycetota</taxon>
        <taxon>Actinomycetes</taxon>
        <taxon>Micrococcales</taxon>
        <taxon>Promicromonosporaceae</taxon>
        <taxon>Promicromonospora</taxon>
    </lineage>
</organism>
<dbReference type="InterPro" id="IPR014729">
    <property type="entry name" value="Rossmann-like_a/b/a_fold"/>
</dbReference>
<dbReference type="RefSeq" id="WP_182618016.1">
    <property type="nucleotide sequence ID" value="NZ_BAAATF010000003.1"/>
</dbReference>
<dbReference type="AlphaFoldDB" id="A0A7W3PEP7"/>
<protein>
    <submittedName>
        <fullName evidence="2">Asparagine synthase (Glutamine-hydrolyzing)</fullName>
        <ecNumber evidence="2">6.3.5.4</ecNumber>
    </submittedName>
</protein>
<dbReference type="Gene3D" id="3.40.50.620">
    <property type="entry name" value="HUPs"/>
    <property type="match status" value="1"/>
</dbReference>
<dbReference type="SUPFAM" id="SSF52402">
    <property type="entry name" value="Adenine nucleotide alpha hydrolases-like"/>
    <property type="match status" value="1"/>
</dbReference>
<proteinExistence type="predicted"/>
<dbReference type="Proteomes" id="UP000540568">
    <property type="component" value="Unassembled WGS sequence"/>
</dbReference>
<keyword evidence="3" id="KW-1185">Reference proteome</keyword>
<dbReference type="GO" id="GO:0006529">
    <property type="term" value="P:asparagine biosynthetic process"/>
    <property type="evidence" value="ECO:0007669"/>
    <property type="project" value="InterPro"/>
</dbReference>
<keyword evidence="2" id="KW-0436">Ligase</keyword>
<evidence type="ECO:0000313" key="3">
    <source>
        <dbReference type="Proteomes" id="UP000540568"/>
    </source>
</evidence>
<comment type="caution">
    <text evidence="2">The sequence shown here is derived from an EMBL/GenBank/DDBJ whole genome shotgun (WGS) entry which is preliminary data.</text>
</comment>
<dbReference type="Pfam" id="PF00733">
    <property type="entry name" value="Asn_synthase"/>
    <property type="match status" value="1"/>
</dbReference>
<sequence>MLRMRIDTRAAGPLTWTGTSYQSQDGATRITPVDNPAVEQVAVTDQTRTLVVVRERASGTSPTSAAVETVTPEVFERIRSLAVQWPLDFVAIELADGEPVRVTAGAARVTPLYLAHDAHVLAGSWDMADLTDYVRGINVREAARLLVYRPRYSTDTFFTGIWHLTERATAHFAGHLVIRYPEPALHLRPRELAQDAEVIDAFTSTIDVVLDKRPLDPDRTLFHLTGGFDSGTIAARAAARWPGRLKTAALLIGGPGRDSQIRRRTEMRTVMSYAETDILIDAMAHQPLAAACLRTQGAPISPAEEPLHHPFTLMARATARTGATSVVTGLGGDEMVALSVEEYPDKKLPPLSTAADLPWIGARTRAALEFADDGIAPPAQINSMTLLSLETTAPVLLREGLWPVHPFADPDMVALGEQLPYDWRMLKQLQREHLASHGMSDDVTHPTARESFAELVQHALTTQGVTLLKEMLDEGSLLFDEKLVDPDGITSAVDRLQSGTYGEDHDAKLLEVLTLHHATTAYC</sequence>
<dbReference type="InterPro" id="IPR001962">
    <property type="entry name" value="Asn_synthase"/>
</dbReference>
<gene>
    <name evidence="2" type="ORF">FHX71_003207</name>
</gene>
<dbReference type="EC" id="6.3.5.4" evidence="2"/>
<dbReference type="EMBL" id="JACGWV010000001">
    <property type="protein sequence ID" value="MBA8809265.1"/>
    <property type="molecule type" value="Genomic_DNA"/>
</dbReference>
<feature type="domain" description="Asparagine synthetase" evidence="1">
    <location>
        <begin position="223"/>
        <end position="511"/>
    </location>
</feature>
<dbReference type="GO" id="GO:0004066">
    <property type="term" value="F:asparagine synthase (glutamine-hydrolyzing) activity"/>
    <property type="evidence" value="ECO:0007669"/>
    <property type="project" value="UniProtKB-EC"/>
</dbReference>
<accession>A0A7W3PEP7</accession>